<feature type="chain" id="PRO_5047176349" description="Outer membrane beta-barrel porin/alpha-amylase" evidence="1">
    <location>
        <begin position="26"/>
        <end position="278"/>
    </location>
</feature>
<keyword evidence="1" id="KW-0732">Signal</keyword>
<feature type="signal peptide" evidence="1">
    <location>
        <begin position="1"/>
        <end position="25"/>
    </location>
</feature>
<evidence type="ECO:0000313" key="3">
    <source>
        <dbReference type="Proteomes" id="UP001207654"/>
    </source>
</evidence>
<protein>
    <recommendedName>
        <fullName evidence="4">Outer membrane beta-barrel porin/alpha-amylase</fullName>
    </recommendedName>
</protein>
<dbReference type="RefSeq" id="WP_267540570.1">
    <property type="nucleotide sequence ID" value="NZ_JAPNKA010000001.1"/>
</dbReference>
<evidence type="ECO:0000313" key="2">
    <source>
        <dbReference type="EMBL" id="MCY1081991.1"/>
    </source>
</evidence>
<dbReference type="EMBL" id="JAPNKA010000001">
    <property type="protein sequence ID" value="MCY1081991.1"/>
    <property type="molecule type" value="Genomic_DNA"/>
</dbReference>
<name>A0ABT4AJX3_9BACT</name>
<evidence type="ECO:0000256" key="1">
    <source>
        <dbReference type="SAM" id="SignalP"/>
    </source>
</evidence>
<dbReference type="Proteomes" id="UP001207654">
    <property type="component" value="Unassembled WGS sequence"/>
</dbReference>
<keyword evidence="3" id="KW-1185">Reference proteome</keyword>
<accession>A0ABT4AJX3</accession>
<proteinExistence type="predicted"/>
<gene>
    <name evidence="2" type="ORF">OV287_46840</name>
</gene>
<reference evidence="2 3" key="1">
    <citation type="submission" date="2022-11" db="EMBL/GenBank/DDBJ databases">
        <title>Minimal conservation of predation-associated metabolite biosynthetic gene clusters underscores biosynthetic potential of Myxococcota including descriptions for ten novel species: Archangium lansinium sp. nov., Myxococcus landrumus sp. nov., Nannocystis bai.</title>
        <authorList>
            <person name="Ahearne A."/>
            <person name="Stevens C."/>
            <person name="Phillips K."/>
        </authorList>
    </citation>
    <scope>NUCLEOTIDE SEQUENCE [LARGE SCALE GENOMIC DNA]</scope>
    <source>
        <strain evidence="2 3">MIWBW</strain>
    </source>
</reference>
<evidence type="ECO:0008006" key="4">
    <source>
        <dbReference type="Google" id="ProtNLM"/>
    </source>
</evidence>
<comment type="caution">
    <text evidence="2">The sequence shown here is derived from an EMBL/GenBank/DDBJ whole genome shotgun (WGS) entry which is preliminary data.</text>
</comment>
<organism evidence="2 3">
    <name type="scientific">Archangium lansingense</name>
    <dbReference type="NCBI Taxonomy" id="2995310"/>
    <lineage>
        <taxon>Bacteria</taxon>
        <taxon>Pseudomonadati</taxon>
        <taxon>Myxococcota</taxon>
        <taxon>Myxococcia</taxon>
        <taxon>Myxococcales</taxon>
        <taxon>Cystobacterineae</taxon>
        <taxon>Archangiaceae</taxon>
        <taxon>Archangium</taxon>
    </lineage>
</organism>
<sequence>MSLRKRLGAFAVGAALVLLPTGALAQASGAPAAAPSAGQESSEDESYFLPITQRRFTLPSRIILPYAVLLDIPPASSDASNFLALNLGTLFGFADRWMVDATFAPLVLSESFRYGNPELGFAYQVVDSRPFELGVTARAFFSSTGVVFSGVETGALVLLRSGRVRLDVGAFLPISTSGQPVGVLRASRVGLRVPVSVLLQLNEHFHVALRSGASFGDLGTVGDTFALPLGVTAGFSTNVHGFWIDVLPFFSFPAFYGREGVNTRVMSFGLSTGFSKKL</sequence>